<dbReference type="AlphaFoldDB" id="A0A8D8IVW4"/>
<accession>A0A8D8IVW4</accession>
<protein>
    <submittedName>
        <fullName evidence="1">(northern house mosquito) hypothetical protein</fullName>
    </submittedName>
</protein>
<name>A0A8D8IVW4_CULPI</name>
<evidence type="ECO:0000313" key="1">
    <source>
        <dbReference type="EMBL" id="CAG6558747.1"/>
    </source>
</evidence>
<dbReference type="EMBL" id="HBUE01155414">
    <property type="protein sequence ID" value="CAG6507404.1"/>
    <property type="molecule type" value="Transcribed_RNA"/>
</dbReference>
<reference evidence="1" key="1">
    <citation type="submission" date="2021-05" db="EMBL/GenBank/DDBJ databases">
        <authorList>
            <person name="Alioto T."/>
            <person name="Alioto T."/>
            <person name="Gomez Garrido J."/>
        </authorList>
    </citation>
    <scope>NUCLEOTIDE SEQUENCE</scope>
</reference>
<proteinExistence type="predicted"/>
<organism evidence="1">
    <name type="scientific">Culex pipiens</name>
    <name type="common">House mosquito</name>
    <dbReference type="NCBI Taxonomy" id="7175"/>
    <lineage>
        <taxon>Eukaryota</taxon>
        <taxon>Metazoa</taxon>
        <taxon>Ecdysozoa</taxon>
        <taxon>Arthropoda</taxon>
        <taxon>Hexapoda</taxon>
        <taxon>Insecta</taxon>
        <taxon>Pterygota</taxon>
        <taxon>Neoptera</taxon>
        <taxon>Endopterygota</taxon>
        <taxon>Diptera</taxon>
        <taxon>Nematocera</taxon>
        <taxon>Culicoidea</taxon>
        <taxon>Culicidae</taxon>
        <taxon>Culicinae</taxon>
        <taxon>Culicini</taxon>
        <taxon>Culex</taxon>
        <taxon>Culex</taxon>
    </lineage>
</organism>
<sequence length="139" mass="15327">MYFRVVLNNAFRTFPDPIPVKYLHFESLDAKDSTDSTVASLTTATCACSRPISLCRASTSFCFDLSAFLMSSISFRSVESVWVHTSDTKTRRVGDISLPQVQKEASAICESFSEACSGRVTVDDRSFMLKSDALVAQQS</sequence>
<dbReference type="EMBL" id="HBUE01260502">
    <property type="protein sequence ID" value="CAG6558747.1"/>
    <property type="molecule type" value="Transcribed_RNA"/>
</dbReference>